<dbReference type="PROSITE" id="PS00061">
    <property type="entry name" value="ADH_SHORT"/>
    <property type="match status" value="1"/>
</dbReference>
<dbReference type="EC" id="1.1.1.-" evidence="2"/>
<comment type="caution">
    <text evidence="2">The sequence shown here is derived from an EMBL/GenBank/DDBJ whole genome shotgun (WGS) entry which is preliminary data.</text>
</comment>
<dbReference type="PRINTS" id="PR00080">
    <property type="entry name" value="SDRFAMILY"/>
</dbReference>
<dbReference type="Pfam" id="PF13561">
    <property type="entry name" value="adh_short_C2"/>
    <property type="match status" value="1"/>
</dbReference>
<dbReference type="CDD" id="cd05233">
    <property type="entry name" value="SDR_c"/>
    <property type="match status" value="1"/>
</dbReference>
<gene>
    <name evidence="2" type="ORF">ACFPOF_00615</name>
</gene>
<evidence type="ECO:0000313" key="2">
    <source>
        <dbReference type="EMBL" id="MFC5401227.1"/>
    </source>
</evidence>
<dbReference type="Gene3D" id="3.40.50.720">
    <property type="entry name" value="NAD(P)-binding Rossmann-like Domain"/>
    <property type="match status" value="1"/>
</dbReference>
<sequence length="258" mass="27901">MSLENKVVLVTGGAASIGRGIVNCFVREKARVVIADRDEQEGSRLAQALLGHGASCLYVPMDVAVESDADRTVEEALKMWGAIDVLVNNVGTHFYKPIIDVSVDEWDRFIATDLRGHFLMSKKVLPHMMARNQGSIVNISSIHSVLSAAHFGAYAAAKGGIVAMTRSMAVEYAPFGIRVNAVLPGWTRNKGLDMEMAHLTDEEKEDRMGKMAVNIPLRRIADPMEIGNSVVFLASDKASYITGSALTVDGGLSSRVII</sequence>
<dbReference type="RefSeq" id="WP_378128585.1">
    <property type="nucleotide sequence ID" value="NZ_JBHSMI010000002.1"/>
</dbReference>
<protein>
    <submittedName>
        <fullName evidence="2">SDR family NAD(P)-dependent oxidoreductase</fullName>
        <ecNumber evidence="2">1.1.1.-</ecNumber>
    </submittedName>
</protein>
<dbReference type="InterPro" id="IPR002347">
    <property type="entry name" value="SDR_fam"/>
</dbReference>
<name>A0ABW0HQC1_9BACL</name>
<dbReference type="GO" id="GO:0016491">
    <property type="term" value="F:oxidoreductase activity"/>
    <property type="evidence" value="ECO:0007669"/>
    <property type="project" value="UniProtKB-KW"/>
</dbReference>
<evidence type="ECO:0000313" key="3">
    <source>
        <dbReference type="Proteomes" id="UP001596113"/>
    </source>
</evidence>
<dbReference type="EMBL" id="JBHSMI010000002">
    <property type="protein sequence ID" value="MFC5401227.1"/>
    <property type="molecule type" value="Genomic_DNA"/>
</dbReference>
<dbReference type="InterPro" id="IPR036291">
    <property type="entry name" value="NAD(P)-bd_dom_sf"/>
</dbReference>
<dbReference type="PRINTS" id="PR00081">
    <property type="entry name" value="GDHRDH"/>
</dbReference>
<dbReference type="Proteomes" id="UP001596113">
    <property type="component" value="Unassembled WGS sequence"/>
</dbReference>
<dbReference type="SUPFAM" id="SSF51735">
    <property type="entry name" value="NAD(P)-binding Rossmann-fold domains"/>
    <property type="match status" value="1"/>
</dbReference>
<reference evidence="3" key="1">
    <citation type="journal article" date="2019" name="Int. J. Syst. Evol. Microbiol.">
        <title>The Global Catalogue of Microorganisms (GCM) 10K type strain sequencing project: providing services to taxonomists for standard genome sequencing and annotation.</title>
        <authorList>
            <consortium name="The Broad Institute Genomics Platform"/>
            <consortium name="The Broad Institute Genome Sequencing Center for Infectious Disease"/>
            <person name="Wu L."/>
            <person name="Ma J."/>
        </authorList>
    </citation>
    <scope>NUCLEOTIDE SEQUENCE [LARGE SCALE GENOMIC DNA]</scope>
    <source>
        <strain evidence="3">CGMCC 1.18575</strain>
    </source>
</reference>
<dbReference type="PANTHER" id="PTHR42760">
    <property type="entry name" value="SHORT-CHAIN DEHYDROGENASES/REDUCTASES FAMILY MEMBER"/>
    <property type="match status" value="1"/>
</dbReference>
<comment type="similarity">
    <text evidence="1">Belongs to the short-chain dehydrogenases/reductases (SDR) family.</text>
</comment>
<organism evidence="2 3">
    <name type="scientific">Cohnella soli</name>
    <dbReference type="NCBI Taxonomy" id="425005"/>
    <lineage>
        <taxon>Bacteria</taxon>
        <taxon>Bacillati</taxon>
        <taxon>Bacillota</taxon>
        <taxon>Bacilli</taxon>
        <taxon>Bacillales</taxon>
        <taxon>Paenibacillaceae</taxon>
        <taxon>Cohnella</taxon>
    </lineage>
</organism>
<evidence type="ECO:0000256" key="1">
    <source>
        <dbReference type="ARBA" id="ARBA00006484"/>
    </source>
</evidence>
<accession>A0ABW0HQC1</accession>
<dbReference type="NCBIfam" id="NF005559">
    <property type="entry name" value="PRK07231.1"/>
    <property type="match status" value="1"/>
</dbReference>
<keyword evidence="2" id="KW-0560">Oxidoreductase</keyword>
<proteinExistence type="inferred from homology"/>
<dbReference type="InterPro" id="IPR020904">
    <property type="entry name" value="Sc_DH/Rdtase_CS"/>
</dbReference>
<keyword evidence="3" id="KW-1185">Reference proteome</keyword>
<dbReference type="PANTHER" id="PTHR42760:SF122">
    <property type="entry name" value="NAD(P)-BINDING PROTEIN"/>
    <property type="match status" value="1"/>
</dbReference>